<keyword evidence="3" id="KW-1185">Reference proteome</keyword>
<proteinExistence type="predicted"/>
<evidence type="ECO:0000313" key="2">
    <source>
        <dbReference type="EMBL" id="NJP98559.1"/>
    </source>
</evidence>
<accession>A0ABX1BLD8</accession>
<comment type="caution">
    <text evidence="2">The sequence shown here is derived from an EMBL/GenBank/DDBJ whole genome shotgun (WGS) entry which is preliminary data.</text>
</comment>
<evidence type="ECO:0000256" key="1">
    <source>
        <dbReference type="SAM" id="Phobius"/>
    </source>
</evidence>
<sequence>MAAFRGEERPAWLPAPATECPVGQTERTWIETSMEWFVEQFGREAALQPVALPTPEFFRFLRHYFDITGRVNALVTKMSLLMGVAVGELRVELYDTERNGGSRTVGYYEEVDGVHVIGIDRKTDGNLVSLTGTVAHELCHVRLLGEGRITTDRGDHERLTDLLTVYLGFGVFSANAALMFARAGRRWQIMPRGYLTDELLNGASSDGTRHRLGYLSKQEYGYALACYSQLRGETDPPWAAHLDPGVRDFFTRSLPHLPADW</sequence>
<name>A0ABX1BLD8_9ACTN</name>
<keyword evidence="1" id="KW-0472">Membrane</keyword>
<evidence type="ECO:0000313" key="3">
    <source>
        <dbReference type="Proteomes" id="UP000696294"/>
    </source>
</evidence>
<feature type="transmembrane region" description="Helical" evidence="1">
    <location>
        <begin position="163"/>
        <end position="181"/>
    </location>
</feature>
<organism evidence="2 3">
    <name type="scientific">Nonomuraea composti</name>
    <dbReference type="NCBI Taxonomy" id="2720023"/>
    <lineage>
        <taxon>Bacteria</taxon>
        <taxon>Bacillati</taxon>
        <taxon>Actinomycetota</taxon>
        <taxon>Actinomycetes</taxon>
        <taxon>Streptosporangiales</taxon>
        <taxon>Streptosporangiaceae</taxon>
        <taxon>Nonomuraea</taxon>
    </lineage>
</organism>
<dbReference type="RefSeq" id="WP_168021866.1">
    <property type="nucleotide sequence ID" value="NZ_JAATEP010000096.1"/>
</dbReference>
<gene>
    <name evidence="2" type="ORF">HCN51_55645</name>
</gene>
<protein>
    <submittedName>
        <fullName evidence="2">Uncharacterized protein</fullName>
    </submittedName>
</protein>
<dbReference type="Proteomes" id="UP000696294">
    <property type="component" value="Unassembled WGS sequence"/>
</dbReference>
<keyword evidence="1" id="KW-1133">Transmembrane helix</keyword>
<keyword evidence="1" id="KW-0812">Transmembrane</keyword>
<dbReference type="EMBL" id="JAATEP010000096">
    <property type="protein sequence ID" value="NJP98559.1"/>
    <property type="molecule type" value="Genomic_DNA"/>
</dbReference>
<reference evidence="2 3" key="1">
    <citation type="submission" date="2020-03" db="EMBL/GenBank/DDBJ databases">
        <title>WGS of actinomycetes isolated from Thailand.</title>
        <authorList>
            <person name="Thawai C."/>
        </authorList>
    </citation>
    <scope>NUCLEOTIDE SEQUENCE [LARGE SCALE GENOMIC DNA]</scope>
    <source>
        <strain evidence="2 3">FMUSA5-5</strain>
    </source>
</reference>